<organism evidence="1 2">
    <name type="scientific">Nicotiana tabacum</name>
    <name type="common">Common tobacco</name>
    <dbReference type="NCBI Taxonomy" id="4097"/>
    <lineage>
        <taxon>Eukaryota</taxon>
        <taxon>Viridiplantae</taxon>
        <taxon>Streptophyta</taxon>
        <taxon>Embryophyta</taxon>
        <taxon>Tracheophyta</taxon>
        <taxon>Spermatophyta</taxon>
        <taxon>Magnoliopsida</taxon>
        <taxon>eudicotyledons</taxon>
        <taxon>Gunneridae</taxon>
        <taxon>Pentapetalae</taxon>
        <taxon>asterids</taxon>
        <taxon>lamiids</taxon>
        <taxon>Solanales</taxon>
        <taxon>Solanaceae</taxon>
        <taxon>Nicotianoideae</taxon>
        <taxon>Nicotianeae</taxon>
        <taxon>Nicotiana</taxon>
    </lineage>
</organism>
<protein>
    <submittedName>
        <fullName evidence="2">Subtilisin-like serine-protease S</fullName>
    </submittedName>
</protein>
<dbReference type="RefSeq" id="XP_075079678.1">
    <property type="nucleotide sequence ID" value="XM_075223577.1"/>
</dbReference>
<reference evidence="1" key="1">
    <citation type="journal article" date="2014" name="Nat. Commun.">
        <title>The tobacco genome sequence and its comparison with those of tomato and potato.</title>
        <authorList>
            <person name="Sierro N."/>
            <person name="Battey J.N."/>
            <person name="Ouadi S."/>
            <person name="Bakaher N."/>
            <person name="Bovet L."/>
            <person name="Willig A."/>
            <person name="Goepfert S."/>
            <person name="Peitsch M.C."/>
            <person name="Ivanov N.V."/>
        </authorList>
    </citation>
    <scope>NUCLEOTIDE SEQUENCE [LARGE SCALE GENOMIC DNA]</scope>
</reference>
<evidence type="ECO:0000313" key="1">
    <source>
        <dbReference type="Proteomes" id="UP000790787"/>
    </source>
</evidence>
<reference evidence="2" key="2">
    <citation type="submission" date="2025-08" db="UniProtKB">
        <authorList>
            <consortium name="RefSeq"/>
        </authorList>
    </citation>
    <scope>IDENTIFICATION</scope>
    <source>
        <tissue evidence="2">Leaf</tissue>
    </source>
</reference>
<evidence type="ECO:0000313" key="2">
    <source>
        <dbReference type="RefSeq" id="XP_075079678.1"/>
    </source>
</evidence>
<accession>A0AC58S3X2</accession>
<proteinExistence type="predicted"/>
<sequence length="140" mass="15229">MKTLSILGLLFCIQLVSSFLATNGGVDHHKQYIVYMGKHSFLNEQSVIDSNHDILASVIGRGFSAMLTPKQAAEISRKESVAAVFESKTYYLQNTRSWDFLGAPANSIFGATAIQGDYEVIVGDIDSDISMLTYAIGDGN</sequence>
<dbReference type="Proteomes" id="UP000790787">
    <property type="component" value="Chromosome 10"/>
</dbReference>
<gene>
    <name evidence="2" type="primary">LOC142164831</name>
</gene>
<keyword evidence="1" id="KW-1185">Reference proteome</keyword>
<name>A0AC58S3X2_TOBAC</name>